<dbReference type="Pfam" id="PF05686">
    <property type="entry name" value="Glyco_transf_90"/>
    <property type="match status" value="1"/>
</dbReference>
<dbReference type="PANTHER" id="PTHR12203:SF35">
    <property type="entry name" value="PROTEIN O-GLUCOSYLTRANSFERASE 1"/>
    <property type="match status" value="1"/>
</dbReference>
<dbReference type="RefSeq" id="WP_089820092.1">
    <property type="nucleotide sequence ID" value="NZ_FORQ01000003.1"/>
</dbReference>
<protein>
    <submittedName>
        <fullName evidence="3">Glycosyl transferase family 90</fullName>
    </submittedName>
</protein>
<accession>A0A1I3N0T8</accession>
<gene>
    <name evidence="3" type="ORF">SAMN05421638_1899</name>
</gene>
<name>A0A1I3N0T8_9FLAO</name>
<evidence type="ECO:0000256" key="1">
    <source>
        <dbReference type="ARBA" id="ARBA00022679"/>
    </source>
</evidence>
<dbReference type="PANTHER" id="PTHR12203">
    <property type="entry name" value="KDEL LYS-ASP-GLU-LEU CONTAINING - RELATED"/>
    <property type="match status" value="1"/>
</dbReference>
<organism evidence="3 4">
    <name type="scientific">Kaistella treverensis</name>
    <dbReference type="NCBI Taxonomy" id="631455"/>
    <lineage>
        <taxon>Bacteria</taxon>
        <taxon>Pseudomonadati</taxon>
        <taxon>Bacteroidota</taxon>
        <taxon>Flavobacteriia</taxon>
        <taxon>Flavobacteriales</taxon>
        <taxon>Weeksellaceae</taxon>
        <taxon>Chryseobacterium group</taxon>
        <taxon>Kaistella</taxon>
    </lineage>
</organism>
<reference evidence="4" key="1">
    <citation type="submission" date="2016-10" db="EMBL/GenBank/DDBJ databases">
        <authorList>
            <person name="Varghese N."/>
            <person name="Submissions S."/>
        </authorList>
    </citation>
    <scope>NUCLEOTIDE SEQUENCE [LARGE SCALE GENOMIC DNA]</scope>
    <source>
        <strain evidence="4">DSM 22251</strain>
    </source>
</reference>
<dbReference type="GO" id="GO:0016740">
    <property type="term" value="F:transferase activity"/>
    <property type="evidence" value="ECO:0007669"/>
    <property type="project" value="UniProtKB-KW"/>
</dbReference>
<evidence type="ECO:0000259" key="2">
    <source>
        <dbReference type="Pfam" id="PF05686"/>
    </source>
</evidence>
<evidence type="ECO:0000313" key="3">
    <source>
        <dbReference type="EMBL" id="SFJ02625.1"/>
    </source>
</evidence>
<keyword evidence="1 3" id="KW-0808">Transferase</keyword>
<dbReference type="AlphaFoldDB" id="A0A1I3N0T8"/>
<evidence type="ECO:0000313" key="4">
    <source>
        <dbReference type="Proteomes" id="UP000242560"/>
    </source>
</evidence>
<dbReference type="InterPro" id="IPR051091">
    <property type="entry name" value="O-Glucosyltr/Glycosyltrsf_90"/>
</dbReference>
<dbReference type="InterPro" id="IPR006598">
    <property type="entry name" value="CAP10"/>
</dbReference>
<dbReference type="EMBL" id="FORQ01000003">
    <property type="protein sequence ID" value="SFJ02625.1"/>
    <property type="molecule type" value="Genomic_DNA"/>
</dbReference>
<feature type="domain" description="Glycosyl transferase CAP10" evidence="2">
    <location>
        <begin position="195"/>
        <end position="307"/>
    </location>
</feature>
<keyword evidence="4" id="KW-1185">Reference proteome</keyword>
<dbReference type="Proteomes" id="UP000242560">
    <property type="component" value="Unassembled WGS sequence"/>
</dbReference>
<sequence length="312" mass="36958">MAKIKKQNKLLFYLKGFSARLLPHQELERKIKDLRKNLSAEQLKTVDFRVDYYNKISEPTPVPHNGTRIKDLLSPKKKKVYYFDTYKYAKYFDKNLLIDFTFGDVNTILPFPMIAKSRPISEDNQNNILLNLNKIRHFVSVENDKPLNTKKNKLVGRAAVHQQHRIDFYNQYFQSPICNLGQINKTGGRAEWIKPKMPIKEHLDYKFILSLEGNDVATNLKWIMSSNSIAVTPKLKMETWYMEGKLVANEHYLCIDDDYQNLDERLQYYLDHPNEAKNIIENAKIYRAQFNNKNMEDLISFLVLKKYFNYIR</sequence>
<proteinExistence type="predicted"/>